<gene>
    <name evidence="4" type="ORF">BLA29_010172</name>
</gene>
<comment type="similarity">
    <text evidence="1">Belongs to the SDHAF4 family.</text>
</comment>
<evidence type="ECO:0000256" key="2">
    <source>
        <dbReference type="ARBA" id="ARBA00022170"/>
    </source>
</evidence>
<keyword evidence="5" id="KW-1185">Reference proteome</keyword>
<protein>
    <recommendedName>
        <fullName evidence="2">Succinate dehydrogenase assembly factor 4, mitochondrial</fullName>
    </recommendedName>
</protein>
<sequence length="125" mass="14312">MLLIRANHWFQITIIRNFKIAGINQLWSADRHEQSKKDVRAKVQRKIAEIDTEQLKSPNSPLGLMYRSPHVDPNSSSDILARSPNPAFDPFPNERNPETGEINGPTGPEPTRYGDWERKGRCSDF</sequence>
<dbReference type="AlphaFoldDB" id="A0A1Y3B1Q8"/>
<feature type="compositionally biased region" description="Basic and acidic residues" evidence="3">
    <location>
        <begin position="112"/>
        <end position="125"/>
    </location>
</feature>
<evidence type="ECO:0000313" key="4">
    <source>
        <dbReference type="EMBL" id="OTF74741.1"/>
    </source>
</evidence>
<reference evidence="4 5" key="1">
    <citation type="submission" date="2017-03" db="EMBL/GenBank/DDBJ databases">
        <title>Genome Survey of Euroglyphus maynei.</title>
        <authorList>
            <person name="Arlian L.G."/>
            <person name="Morgan M.S."/>
            <person name="Rider S.D."/>
        </authorList>
    </citation>
    <scope>NUCLEOTIDE SEQUENCE [LARGE SCALE GENOMIC DNA]</scope>
    <source>
        <strain evidence="4">Arlian Lab</strain>
        <tissue evidence="4">Whole body</tissue>
    </source>
</reference>
<dbReference type="Pfam" id="PF07896">
    <property type="entry name" value="DUF1674"/>
    <property type="match status" value="1"/>
</dbReference>
<name>A0A1Y3B1Q8_EURMA</name>
<dbReference type="EMBL" id="MUJZ01045563">
    <property type="protein sequence ID" value="OTF74741.1"/>
    <property type="molecule type" value="Genomic_DNA"/>
</dbReference>
<accession>A0A1Y3B1Q8</accession>
<organism evidence="4 5">
    <name type="scientific">Euroglyphus maynei</name>
    <name type="common">Mayne's house dust mite</name>
    <dbReference type="NCBI Taxonomy" id="6958"/>
    <lineage>
        <taxon>Eukaryota</taxon>
        <taxon>Metazoa</taxon>
        <taxon>Ecdysozoa</taxon>
        <taxon>Arthropoda</taxon>
        <taxon>Chelicerata</taxon>
        <taxon>Arachnida</taxon>
        <taxon>Acari</taxon>
        <taxon>Acariformes</taxon>
        <taxon>Sarcoptiformes</taxon>
        <taxon>Astigmata</taxon>
        <taxon>Psoroptidia</taxon>
        <taxon>Analgoidea</taxon>
        <taxon>Pyroglyphidae</taxon>
        <taxon>Pyroglyphinae</taxon>
        <taxon>Euroglyphus</taxon>
    </lineage>
</organism>
<dbReference type="Proteomes" id="UP000194236">
    <property type="component" value="Unassembled WGS sequence"/>
</dbReference>
<dbReference type="PANTHER" id="PTHR28524">
    <property type="entry name" value="SUCCINATE DEHYDROGENASE ASSEMBLY FACTOR 4, MITOCHONDRIAL"/>
    <property type="match status" value="1"/>
</dbReference>
<dbReference type="InterPro" id="IPR012875">
    <property type="entry name" value="SDHF4"/>
</dbReference>
<dbReference type="OrthoDB" id="201362at2759"/>
<proteinExistence type="inferred from homology"/>
<dbReference type="GO" id="GO:0005739">
    <property type="term" value="C:mitochondrion"/>
    <property type="evidence" value="ECO:0007669"/>
    <property type="project" value="TreeGrafter"/>
</dbReference>
<dbReference type="PANTHER" id="PTHR28524:SF3">
    <property type="entry name" value="SUCCINATE DEHYDROGENASE ASSEMBLY FACTOR 4, MITOCHONDRIAL"/>
    <property type="match status" value="1"/>
</dbReference>
<evidence type="ECO:0000256" key="3">
    <source>
        <dbReference type="SAM" id="MobiDB-lite"/>
    </source>
</evidence>
<evidence type="ECO:0000256" key="1">
    <source>
        <dbReference type="ARBA" id="ARBA00005701"/>
    </source>
</evidence>
<dbReference type="GO" id="GO:0034553">
    <property type="term" value="P:mitochondrial respiratory chain complex II assembly"/>
    <property type="evidence" value="ECO:0007669"/>
    <property type="project" value="TreeGrafter"/>
</dbReference>
<evidence type="ECO:0000313" key="5">
    <source>
        <dbReference type="Proteomes" id="UP000194236"/>
    </source>
</evidence>
<comment type="caution">
    <text evidence="4">The sequence shown here is derived from an EMBL/GenBank/DDBJ whole genome shotgun (WGS) entry which is preliminary data.</text>
</comment>
<feature type="region of interest" description="Disordered" evidence="3">
    <location>
        <begin position="54"/>
        <end position="125"/>
    </location>
</feature>